<dbReference type="InterPro" id="IPR036025">
    <property type="entry name" value="RtcB-like_sf"/>
</dbReference>
<keyword evidence="3 11" id="KW-0479">Metal-binding</keyword>
<sequence>MGKSVQKITDKVSLIASADTWIEGLAIQQLIKTSELNGMQRVAGMPDLHPGRGYPIGAAFFTTNKIYPALVGNDIGCGMALWQTTAKVAKVNLDKLAKKFTHIELPLDESWFSIIESSKAAKNITTNGHDSALGTIGGGNHFAEFQAIDEVYNQSALDELGLSKKHLQLLVHSGSRGLGQSILVEHIAGHNHDGLCEGDADFKDYMSKHDEAVRFAELNRELIAKRFLEAIRANGECSLDINHNLVSAKNIDGCAGWLHRKGATPSDKGYVVIPGSRGDYSYLVKPVFTESSDNDLAVQESINTSLFSLAHGAGRKWQRGECHGRLGHKYKREDLYRTALGSRVICGNKELLYDEAPQAYKKCETVISDMVDAGLIEVVAKLRPVLTFKTNGGCSS</sequence>
<evidence type="ECO:0000256" key="5">
    <source>
        <dbReference type="ARBA" id="ARBA00022800"/>
    </source>
</evidence>
<keyword evidence="6 10" id="KW-0342">GTP-binding</keyword>
<dbReference type="GO" id="GO:0042245">
    <property type="term" value="P:RNA repair"/>
    <property type="evidence" value="ECO:0007669"/>
    <property type="project" value="UniProtKB-KW"/>
</dbReference>
<comment type="caution">
    <text evidence="12">The sequence shown here is derived from an EMBL/GenBank/DDBJ whole genome shotgun (WGS) entry which is preliminary data.</text>
</comment>
<dbReference type="AlphaFoldDB" id="A0A7V1D0X5"/>
<evidence type="ECO:0000313" key="12">
    <source>
        <dbReference type="EMBL" id="HEA17815.1"/>
    </source>
</evidence>
<dbReference type="PANTHER" id="PTHR11118">
    <property type="entry name" value="RNA-SPLICING LIGASE RTCB HOMOLOG"/>
    <property type="match status" value="1"/>
</dbReference>
<dbReference type="InterPro" id="IPR017510">
    <property type="entry name" value="RtcB2"/>
</dbReference>
<dbReference type="InterPro" id="IPR001233">
    <property type="entry name" value="RtcB"/>
</dbReference>
<dbReference type="EMBL" id="DRGM01000165">
    <property type="protein sequence ID" value="HEA17815.1"/>
    <property type="molecule type" value="Genomic_DNA"/>
</dbReference>
<feature type="binding site" evidence="11">
    <location>
        <position position="172"/>
    </location>
    <ligand>
        <name>Mn(2+)</name>
        <dbReference type="ChEBI" id="CHEBI:29035"/>
        <label>2</label>
    </ligand>
</feature>
<dbReference type="Pfam" id="PF01139">
    <property type="entry name" value="RtcB"/>
    <property type="match status" value="2"/>
</dbReference>
<dbReference type="NCBIfam" id="TIGR03073">
    <property type="entry name" value="release_rtcB"/>
    <property type="match status" value="1"/>
</dbReference>
<dbReference type="RefSeq" id="WP_304183531.1">
    <property type="nucleotide sequence ID" value="NZ_DRGM01000165.1"/>
</dbReference>
<dbReference type="NCBIfam" id="NF007153">
    <property type="entry name" value="PRK09588.1"/>
    <property type="match status" value="1"/>
</dbReference>
<feature type="active site" description="GMP-histidine intermediate" evidence="9">
    <location>
        <position position="311"/>
    </location>
</feature>
<evidence type="ECO:0000256" key="6">
    <source>
        <dbReference type="ARBA" id="ARBA00023134"/>
    </source>
</evidence>
<feature type="binding site" evidence="10">
    <location>
        <position position="281"/>
    </location>
    <ligand>
        <name>GMP</name>
        <dbReference type="ChEBI" id="CHEBI:58115"/>
    </ligand>
</feature>
<feature type="binding site" evidence="10">
    <location>
        <begin position="243"/>
        <end position="244"/>
    </location>
    <ligand>
        <name>GMP</name>
        <dbReference type="ChEBI" id="CHEBI:58115"/>
    </ligand>
</feature>
<evidence type="ECO:0000256" key="4">
    <source>
        <dbReference type="ARBA" id="ARBA00022741"/>
    </source>
</evidence>
<protein>
    <recommendedName>
        <fullName evidence="1">3'-phosphate/5'-hydroxy nucleic acid ligase</fullName>
        <ecNumber evidence="1">6.5.1.8</ecNumber>
    </recommendedName>
</protein>
<reference evidence="12" key="1">
    <citation type="journal article" date="2020" name="mSystems">
        <title>Genome- and Community-Level Interaction Insights into Carbon Utilization and Element Cycling Functions of Hydrothermarchaeota in Hydrothermal Sediment.</title>
        <authorList>
            <person name="Zhou Z."/>
            <person name="Liu Y."/>
            <person name="Xu W."/>
            <person name="Pan J."/>
            <person name="Luo Z.H."/>
            <person name="Li M."/>
        </authorList>
    </citation>
    <scope>NUCLEOTIDE SEQUENCE [LARGE SCALE GENOMIC DNA]</scope>
    <source>
        <strain evidence="12">HyVt-346</strain>
    </source>
</reference>
<accession>A0A7V1D0X5</accession>
<feature type="binding site" evidence="11">
    <location>
        <position position="141"/>
    </location>
    <ligand>
        <name>Mn(2+)</name>
        <dbReference type="ChEBI" id="CHEBI:29035"/>
        <label>1</label>
    </ligand>
</feature>
<gene>
    <name evidence="12" type="ORF">ENH88_15500</name>
</gene>
<evidence type="ECO:0000256" key="8">
    <source>
        <dbReference type="ARBA" id="ARBA00047746"/>
    </source>
</evidence>
<dbReference type="GO" id="GO:0003972">
    <property type="term" value="F:RNA ligase (ATP) activity"/>
    <property type="evidence" value="ECO:0007669"/>
    <property type="project" value="TreeGrafter"/>
</dbReference>
<dbReference type="SUPFAM" id="SSF103365">
    <property type="entry name" value="Hypothetical protein PH1602"/>
    <property type="match status" value="1"/>
</dbReference>
<evidence type="ECO:0000256" key="2">
    <source>
        <dbReference type="ARBA" id="ARBA00022598"/>
    </source>
</evidence>
<evidence type="ECO:0000256" key="3">
    <source>
        <dbReference type="ARBA" id="ARBA00022723"/>
    </source>
</evidence>
<evidence type="ECO:0000256" key="1">
    <source>
        <dbReference type="ARBA" id="ARBA00012726"/>
    </source>
</evidence>
<evidence type="ECO:0000256" key="7">
    <source>
        <dbReference type="ARBA" id="ARBA00023211"/>
    </source>
</evidence>
<dbReference type="EC" id="6.5.1.8" evidence="1"/>
<proteinExistence type="predicted"/>
<comment type="cofactor">
    <cofactor evidence="11">
        <name>Mn(2+)</name>
        <dbReference type="ChEBI" id="CHEBI:29035"/>
    </cofactor>
    <text evidence="11">Binds 2 manganese ions per subunit.</text>
</comment>
<evidence type="ECO:0000256" key="9">
    <source>
        <dbReference type="PIRSR" id="PIRSR601233-1"/>
    </source>
</evidence>
<keyword evidence="5" id="KW-0692">RNA repair</keyword>
<keyword evidence="4 10" id="KW-0547">Nucleotide-binding</keyword>
<dbReference type="PANTHER" id="PTHR11118:SF1">
    <property type="entry name" value="RNA-SPLICING LIGASE RTCB HOMOLOG"/>
    <property type="match status" value="1"/>
</dbReference>
<dbReference type="GO" id="GO:0170057">
    <property type="term" value="F:RNA ligase (GTP) activity"/>
    <property type="evidence" value="ECO:0007669"/>
    <property type="project" value="UniProtKB-EC"/>
</dbReference>
<organism evidence="12">
    <name type="scientific">Pseudoalteromonas prydzensis</name>
    <dbReference type="NCBI Taxonomy" id="182141"/>
    <lineage>
        <taxon>Bacteria</taxon>
        <taxon>Pseudomonadati</taxon>
        <taxon>Pseudomonadota</taxon>
        <taxon>Gammaproteobacteria</taxon>
        <taxon>Alteromonadales</taxon>
        <taxon>Pseudoalteromonadaceae</taxon>
        <taxon>Pseudoalteromonas</taxon>
    </lineage>
</organism>
<dbReference type="GO" id="GO:0006396">
    <property type="term" value="P:RNA processing"/>
    <property type="evidence" value="ECO:0007669"/>
    <property type="project" value="InterPro"/>
</dbReference>
<name>A0A7V1D0X5_9GAMM</name>
<feature type="binding site" evidence="10">
    <location>
        <position position="389"/>
    </location>
    <ligand>
        <name>GMP</name>
        <dbReference type="ChEBI" id="CHEBI:58115"/>
    </ligand>
</feature>
<evidence type="ECO:0000256" key="11">
    <source>
        <dbReference type="PIRSR" id="PIRSR601233-3"/>
    </source>
</evidence>
<feature type="binding site" evidence="10">
    <location>
        <begin position="140"/>
        <end position="144"/>
    </location>
    <ligand>
        <name>GMP</name>
        <dbReference type="ChEBI" id="CHEBI:58115"/>
    </ligand>
</feature>
<feature type="binding site" evidence="11">
    <location>
        <position position="243"/>
    </location>
    <ligand>
        <name>Mn(2+)</name>
        <dbReference type="ChEBI" id="CHEBI:29035"/>
        <label>2</label>
    </ligand>
</feature>
<keyword evidence="7 11" id="KW-0464">Manganese</keyword>
<dbReference type="GO" id="GO:0046872">
    <property type="term" value="F:metal ion binding"/>
    <property type="evidence" value="ECO:0007669"/>
    <property type="project" value="UniProtKB-KW"/>
</dbReference>
<feature type="binding site" evidence="11">
    <location>
        <position position="74"/>
    </location>
    <ligand>
        <name>Mn(2+)</name>
        <dbReference type="ChEBI" id="CHEBI:29035"/>
        <label>1</label>
    </ligand>
</feature>
<dbReference type="Gene3D" id="3.90.1860.10">
    <property type="entry name" value="tRNA-splicing ligase RtcB"/>
    <property type="match status" value="1"/>
</dbReference>
<dbReference type="Proteomes" id="UP000886188">
    <property type="component" value="Unassembled WGS sequence"/>
</dbReference>
<evidence type="ECO:0000256" key="10">
    <source>
        <dbReference type="PIRSR" id="PIRSR601233-2"/>
    </source>
</evidence>
<dbReference type="GO" id="GO:0005525">
    <property type="term" value="F:GTP binding"/>
    <property type="evidence" value="ECO:0007669"/>
    <property type="project" value="UniProtKB-KW"/>
</dbReference>
<feature type="binding site" evidence="10">
    <location>
        <begin position="311"/>
        <end position="314"/>
    </location>
    <ligand>
        <name>GMP</name>
        <dbReference type="ChEBI" id="CHEBI:58115"/>
    </ligand>
</feature>
<comment type="catalytic activity">
    <reaction evidence="8">
        <text>a 3'-end 3'-phospho-ribonucleotide-RNA + a 5'-end dephospho-ribonucleoside-RNA + GTP = a ribonucleotidyl-ribonucleotide-RNA + GMP + diphosphate</text>
        <dbReference type="Rhea" id="RHEA:68076"/>
        <dbReference type="Rhea" id="RHEA-COMP:10463"/>
        <dbReference type="Rhea" id="RHEA-COMP:13936"/>
        <dbReference type="Rhea" id="RHEA-COMP:17355"/>
        <dbReference type="ChEBI" id="CHEBI:33019"/>
        <dbReference type="ChEBI" id="CHEBI:37565"/>
        <dbReference type="ChEBI" id="CHEBI:58115"/>
        <dbReference type="ChEBI" id="CHEBI:83062"/>
        <dbReference type="ChEBI" id="CHEBI:138284"/>
        <dbReference type="ChEBI" id="CHEBI:173118"/>
        <dbReference type="EC" id="6.5.1.8"/>
    </reaction>
</comment>
<keyword evidence="2 12" id="KW-0436">Ligase</keyword>